<reference evidence="5" key="1">
    <citation type="journal article" date="2023" name="Nat. Commun.">
        <title>Diploid and tetraploid genomes of Acorus and the evolution of monocots.</title>
        <authorList>
            <person name="Ma L."/>
            <person name="Liu K.W."/>
            <person name="Li Z."/>
            <person name="Hsiao Y.Y."/>
            <person name="Qi Y."/>
            <person name="Fu T."/>
            <person name="Tang G.D."/>
            <person name="Zhang D."/>
            <person name="Sun W.H."/>
            <person name="Liu D.K."/>
            <person name="Li Y."/>
            <person name="Chen G.Z."/>
            <person name="Liu X.D."/>
            <person name="Liao X.Y."/>
            <person name="Jiang Y.T."/>
            <person name="Yu X."/>
            <person name="Hao Y."/>
            <person name="Huang J."/>
            <person name="Zhao X.W."/>
            <person name="Ke S."/>
            <person name="Chen Y.Y."/>
            <person name="Wu W.L."/>
            <person name="Hsu J.L."/>
            <person name="Lin Y.F."/>
            <person name="Huang M.D."/>
            <person name="Li C.Y."/>
            <person name="Huang L."/>
            <person name="Wang Z.W."/>
            <person name="Zhao X."/>
            <person name="Zhong W.Y."/>
            <person name="Peng D.H."/>
            <person name="Ahmad S."/>
            <person name="Lan S."/>
            <person name="Zhang J.S."/>
            <person name="Tsai W.C."/>
            <person name="Van de Peer Y."/>
            <person name="Liu Z.J."/>
        </authorList>
    </citation>
    <scope>NUCLEOTIDE SEQUENCE</scope>
    <source>
        <strain evidence="5">CP</strain>
    </source>
</reference>
<dbReference type="AlphaFoldDB" id="A0AAV9F995"/>
<dbReference type="InterPro" id="IPR000210">
    <property type="entry name" value="BTB/POZ_dom"/>
</dbReference>
<name>A0AAV9F995_ACOCL</name>
<accession>A0AAV9F995</accession>
<reference evidence="5" key="2">
    <citation type="submission" date="2023-06" db="EMBL/GenBank/DDBJ databases">
        <authorList>
            <person name="Ma L."/>
            <person name="Liu K.-W."/>
            <person name="Li Z."/>
            <person name="Hsiao Y.-Y."/>
            <person name="Qi Y."/>
            <person name="Fu T."/>
            <person name="Tang G."/>
            <person name="Zhang D."/>
            <person name="Sun W.-H."/>
            <person name="Liu D.-K."/>
            <person name="Li Y."/>
            <person name="Chen G.-Z."/>
            <person name="Liu X.-D."/>
            <person name="Liao X.-Y."/>
            <person name="Jiang Y.-T."/>
            <person name="Yu X."/>
            <person name="Hao Y."/>
            <person name="Huang J."/>
            <person name="Zhao X.-W."/>
            <person name="Ke S."/>
            <person name="Chen Y.-Y."/>
            <person name="Wu W.-L."/>
            <person name="Hsu J.-L."/>
            <person name="Lin Y.-F."/>
            <person name="Huang M.-D."/>
            <person name="Li C.-Y."/>
            <person name="Huang L."/>
            <person name="Wang Z.-W."/>
            <person name="Zhao X."/>
            <person name="Zhong W.-Y."/>
            <person name="Peng D.-H."/>
            <person name="Ahmad S."/>
            <person name="Lan S."/>
            <person name="Zhang J.-S."/>
            <person name="Tsai W.-C."/>
            <person name="Van De Peer Y."/>
            <person name="Liu Z.-J."/>
        </authorList>
    </citation>
    <scope>NUCLEOTIDE SEQUENCE</scope>
    <source>
        <strain evidence="5">CP</strain>
        <tissue evidence="5">Leaves</tissue>
    </source>
</reference>
<proteinExistence type="predicted"/>
<protein>
    <submittedName>
        <fullName evidence="5">BTB/POZ domain-containing protein POB1</fullName>
    </submittedName>
</protein>
<dbReference type="PROSITE" id="PS50097">
    <property type="entry name" value="BTB"/>
    <property type="match status" value="1"/>
</dbReference>
<comment type="pathway">
    <text evidence="2">Protein modification; protein ubiquitination.</text>
</comment>
<comment type="function">
    <text evidence="1">May act as a substrate-specific adapter of an E3 ubiquitin-protein ligase complex (CUL3-RBX1-BTB) which mediates the ubiquitination and subsequent proteasomal degradation of target proteins.</text>
</comment>
<dbReference type="Pfam" id="PF00651">
    <property type="entry name" value="BTB"/>
    <property type="match status" value="1"/>
</dbReference>
<dbReference type="Proteomes" id="UP001180020">
    <property type="component" value="Unassembled WGS sequence"/>
</dbReference>
<evidence type="ECO:0000256" key="2">
    <source>
        <dbReference type="ARBA" id="ARBA00004906"/>
    </source>
</evidence>
<dbReference type="EMBL" id="JAUJYO010000003">
    <property type="protein sequence ID" value="KAK1321420.1"/>
    <property type="molecule type" value="Genomic_DNA"/>
</dbReference>
<dbReference type="GO" id="GO:0005634">
    <property type="term" value="C:nucleus"/>
    <property type="evidence" value="ECO:0007669"/>
    <property type="project" value="TreeGrafter"/>
</dbReference>
<dbReference type="PANTHER" id="PTHR46336">
    <property type="entry name" value="OS02G0260700 PROTEIN"/>
    <property type="match status" value="1"/>
</dbReference>
<feature type="domain" description="BTB" evidence="4">
    <location>
        <begin position="71"/>
        <end position="130"/>
    </location>
</feature>
<dbReference type="FunFam" id="1.25.40.420:FF:000008">
    <property type="entry name" value="BTB/POZ domain-containing protein POB1"/>
    <property type="match status" value="1"/>
</dbReference>
<keyword evidence="6" id="KW-1185">Reference proteome</keyword>
<organism evidence="5 6">
    <name type="scientific">Acorus calamus</name>
    <name type="common">Sweet flag</name>
    <dbReference type="NCBI Taxonomy" id="4465"/>
    <lineage>
        <taxon>Eukaryota</taxon>
        <taxon>Viridiplantae</taxon>
        <taxon>Streptophyta</taxon>
        <taxon>Embryophyta</taxon>
        <taxon>Tracheophyta</taxon>
        <taxon>Spermatophyta</taxon>
        <taxon>Magnoliopsida</taxon>
        <taxon>Liliopsida</taxon>
        <taxon>Acoraceae</taxon>
        <taxon>Acorus</taxon>
    </lineage>
</organism>
<dbReference type="InterPro" id="IPR011333">
    <property type="entry name" value="SKP1/BTB/POZ_sf"/>
</dbReference>
<dbReference type="SMART" id="SM00225">
    <property type="entry name" value="BTB"/>
    <property type="match status" value="1"/>
</dbReference>
<dbReference type="Pfam" id="PF07707">
    <property type="entry name" value="BACK"/>
    <property type="match status" value="1"/>
</dbReference>
<dbReference type="PANTHER" id="PTHR46336:SF3">
    <property type="entry name" value="BTB_POZ DOMAIN-CONTAINING PROTEIN POB1"/>
    <property type="match status" value="1"/>
</dbReference>
<keyword evidence="3" id="KW-0833">Ubl conjugation pathway</keyword>
<dbReference type="Gene3D" id="3.30.710.10">
    <property type="entry name" value="Potassium Channel Kv1.1, Chain A"/>
    <property type="match status" value="1"/>
</dbReference>
<dbReference type="Gene3D" id="1.25.40.420">
    <property type="match status" value="1"/>
</dbReference>
<evidence type="ECO:0000313" key="6">
    <source>
        <dbReference type="Proteomes" id="UP001180020"/>
    </source>
</evidence>
<evidence type="ECO:0000256" key="3">
    <source>
        <dbReference type="ARBA" id="ARBA00022786"/>
    </source>
</evidence>
<dbReference type="GO" id="GO:0010114">
    <property type="term" value="P:response to red light"/>
    <property type="evidence" value="ECO:0007669"/>
    <property type="project" value="TreeGrafter"/>
</dbReference>
<evidence type="ECO:0000256" key="1">
    <source>
        <dbReference type="ARBA" id="ARBA00002668"/>
    </source>
</evidence>
<dbReference type="CDD" id="cd18186">
    <property type="entry name" value="BTB_POZ_ZBTB_KLHL-like"/>
    <property type="match status" value="1"/>
</dbReference>
<sequence length="477" mass="55419">MDTQGNEQISFEFAFNNPHFSEHTFRIEITDEKLVDNQINYITTRLKKRKINKKQVLEADEDEVEKKVLSMHVNSALLAVKSPFFYKLFSNGMRDSNNKYETTLKLKASEETPFKELLHFMYCGKFSSTDISNHRSLLDILILADKYEVIQCMKYCVLLLLKLPMTQESALLYLDLPSSVSTNMEVQQLMDASKKHLVAGFNDREAPRDELVNLSMAGLEVILSSDDILPNSEDEICDFLIDWARHNYLKLMERRVALSSLLIRFVRFPYLSCTCMRELLVCKDIDKVALLERITDSLLFKEENLLRKHELTSMDSTQKQFMQRSYNWRPVKVVESESPSRHSVVFFDLSRSECAGLFPSGCIDTQWFPVGEHMFYIAVCCVQNSGSLSHSFGVWLYLESPEEISVSYHYAVRKNPSKLFIDVRNENYTFQSPEGYGYNEVFRTPWSTFIAENSPYFINGTLHFRAEIIIETLDERT</sequence>
<dbReference type="SUPFAM" id="SSF54695">
    <property type="entry name" value="POZ domain"/>
    <property type="match status" value="1"/>
</dbReference>
<evidence type="ECO:0000259" key="4">
    <source>
        <dbReference type="PROSITE" id="PS50097"/>
    </source>
</evidence>
<comment type="caution">
    <text evidence="5">The sequence shown here is derived from an EMBL/GenBank/DDBJ whole genome shotgun (WGS) entry which is preliminary data.</text>
</comment>
<dbReference type="SUPFAM" id="SSF49599">
    <property type="entry name" value="TRAF domain-like"/>
    <property type="match status" value="1"/>
</dbReference>
<dbReference type="InterPro" id="IPR011705">
    <property type="entry name" value="BACK"/>
</dbReference>
<gene>
    <name evidence="5" type="primary">POB1</name>
    <name evidence="5" type="ORF">QJS10_CPA03g01119</name>
</gene>
<evidence type="ECO:0000313" key="5">
    <source>
        <dbReference type="EMBL" id="KAK1321420.1"/>
    </source>
</evidence>
<dbReference type="InterPro" id="IPR045890">
    <property type="entry name" value="POB1-like"/>
</dbReference>